<evidence type="ECO:0000313" key="3">
    <source>
        <dbReference type="EMBL" id="EEV17833.1"/>
    </source>
</evidence>
<dbReference type="Gene3D" id="3.30.70.2050">
    <property type="match status" value="1"/>
</dbReference>
<sequence>MKFTLILTAFIALCGAAEMQNSAPQSSSSAQNLGASDKTGSDSAQNSKSVREPAWLKDVNLTCAKYGIDTSAHPEFRAYARLKDSSALAFASPKAMFAYFFESESSGANFNGASAEMNSENENSLGANSANKNPANGNLGEANSTDVNFGGAELYVTDYASGEILRAQDAFYVFGSVLQSARGDDLITFARLQDAQNFMREKKGHKILQFHEISAKLIDYLR</sequence>
<evidence type="ECO:0000256" key="2">
    <source>
        <dbReference type="SAM" id="SignalP"/>
    </source>
</evidence>
<gene>
    <name evidence="3" type="ORF">CAMGR0001_2200</name>
</gene>
<dbReference type="Pfam" id="PF05573">
    <property type="entry name" value="NosL"/>
    <property type="match status" value="1"/>
</dbReference>
<dbReference type="AlphaFoldDB" id="C8PH12"/>
<evidence type="ECO:0000313" key="4">
    <source>
        <dbReference type="Proteomes" id="UP000005709"/>
    </source>
</evidence>
<feature type="signal peptide" evidence="2">
    <location>
        <begin position="1"/>
        <end position="19"/>
    </location>
</feature>
<reference evidence="3 4" key="1">
    <citation type="submission" date="2009-07" db="EMBL/GenBank/DDBJ databases">
        <authorList>
            <person name="Madupu R."/>
            <person name="Sebastian Y."/>
            <person name="Durkin A.S."/>
            <person name="Torralba M."/>
            <person name="Methe B."/>
            <person name="Sutton G.G."/>
            <person name="Strausberg R.L."/>
            <person name="Nelson K.E."/>
        </authorList>
    </citation>
    <scope>NUCLEOTIDE SEQUENCE [LARGE SCALE GENOMIC DNA]</scope>
    <source>
        <strain evidence="3 4">RM3268</strain>
    </source>
</reference>
<dbReference type="Proteomes" id="UP000005709">
    <property type="component" value="Unassembled WGS sequence"/>
</dbReference>
<dbReference type="OrthoDB" id="5372743at2"/>
<dbReference type="PANTHER" id="PTHR41247:SF1">
    <property type="entry name" value="HTH-TYPE TRANSCRIPTIONAL REPRESSOR YCNK"/>
    <property type="match status" value="1"/>
</dbReference>
<dbReference type="STRING" id="824.CGRAC_1998"/>
<protein>
    <submittedName>
        <fullName evidence="3">Uncharacterized protein</fullName>
    </submittedName>
</protein>
<feature type="region of interest" description="Disordered" evidence="1">
    <location>
        <begin position="112"/>
        <end position="141"/>
    </location>
</feature>
<feature type="region of interest" description="Disordered" evidence="1">
    <location>
        <begin position="24"/>
        <end position="51"/>
    </location>
</feature>
<organism evidence="3 4">
    <name type="scientific">Campylobacter gracilis RM3268</name>
    <dbReference type="NCBI Taxonomy" id="553220"/>
    <lineage>
        <taxon>Bacteria</taxon>
        <taxon>Pseudomonadati</taxon>
        <taxon>Campylobacterota</taxon>
        <taxon>Epsilonproteobacteria</taxon>
        <taxon>Campylobacterales</taxon>
        <taxon>Campylobacteraceae</taxon>
        <taxon>Campylobacter</taxon>
    </lineage>
</organism>
<proteinExistence type="predicted"/>
<keyword evidence="4" id="KW-1185">Reference proteome</keyword>
<dbReference type="RefSeq" id="WP_005870849.1">
    <property type="nucleotide sequence ID" value="NZ_ACYG01000022.1"/>
</dbReference>
<dbReference type="InterPro" id="IPR008719">
    <property type="entry name" value="N2O_reductase_NosL"/>
</dbReference>
<keyword evidence="2" id="KW-0732">Signal</keyword>
<dbReference type="PANTHER" id="PTHR41247">
    <property type="entry name" value="HTH-TYPE TRANSCRIPTIONAL REPRESSOR YCNK"/>
    <property type="match status" value="1"/>
</dbReference>
<dbReference type="eggNOG" id="COG4314">
    <property type="taxonomic scope" value="Bacteria"/>
</dbReference>
<name>C8PH12_9BACT</name>
<accession>C8PH12</accession>
<dbReference type="SUPFAM" id="SSF160387">
    <property type="entry name" value="NosL/MerB-like"/>
    <property type="match status" value="1"/>
</dbReference>
<feature type="chain" id="PRO_5002991073" evidence="2">
    <location>
        <begin position="20"/>
        <end position="222"/>
    </location>
</feature>
<evidence type="ECO:0000256" key="1">
    <source>
        <dbReference type="SAM" id="MobiDB-lite"/>
    </source>
</evidence>
<dbReference type="EMBL" id="ACYG01000022">
    <property type="protein sequence ID" value="EEV17833.1"/>
    <property type="molecule type" value="Genomic_DNA"/>
</dbReference>
<comment type="caution">
    <text evidence="3">The sequence shown here is derived from an EMBL/GenBank/DDBJ whole genome shotgun (WGS) entry which is preliminary data.</text>
</comment>